<dbReference type="RefSeq" id="WP_175503252.1">
    <property type="nucleotide sequence ID" value="NZ_CP054840.1"/>
</dbReference>
<dbReference type="KEGG" id="aant:HUK68_05310"/>
<sequence>MTTTETPDSTGCATRQLTIPRRYGRKLLGAFFEHLVEGREPHESDLLYYVPVGVQIKGVAGISSVGVRSGVTRGDTQCKPSITVIVVRVDGYGFPVELTPMQALVMAERLKLAARDAVRAANTFDSYARTHCGEEASK</sequence>
<dbReference type="EMBL" id="CP054840">
    <property type="protein sequence ID" value="QKV52371.1"/>
    <property type="molecule type" value="Genomic_DNA"/>
</dbReference>
<proteinExistence type="predicted"/>
<gene>
    <name evidence="1" type="ORF">HUK68_05310</name>
</gene>
<keyword evidence="2" id="KW-1185">Reference proteome</keyword>
<organism evidence="1 2">
    <name type="scientific">Comamonas antarctica</name>
    <dbReference type="NCBI Taxonomy" id="2743470"/>
    <lineage>
        <taxon>Bacteria</taxon>
        <taxon>Pseudomonadati</taxon>
        <taxon>Pseudomonadota</taxon>
        <taxon>Betaproteobacteria</taxon>
        <taxon>Burkholderiales</taxon>
        <taxon>Comamonadaceae</taxon>
        <taxon>Comamonas</taxon>
    </lineage>
</organism>
<dbReference type="AlphaFoldDB" id="A0A6N1WZ53"/>
<reference evidence="1 2" key="1">
    <citation type="submission" date="2020-06" db="EMBL/GenBank/DDBJ databases">
        <title>Acidovorax antarctica sp. nov., isolated from Corinth ice sheet soil, Antarctic Fields Peninsula.</title>
        <authorList>
            <person name="Xu Q."/>
            <person name="Peng F."/>
        </authorList>
    </citation>
    <scope>NUCLEOTIDE SEQUENCE [LARGE SCALE GENOMIC DNA]</scope>
    <source>
        <strain evidence="1 2">16-35-5</strain>
    </source>
</reference>
<evidence type="ECO:0000313" key="2">
    <source>
        <dbReference type="Proteomes" id="UP000509579"/>
    </source>
</evidence>
<dbReference type="Proteomes" id="UP000509579">
    <property type="component" value="Chromosome"/>
</dbReference>
<evidence type="ECO:0000313" key="1">
    <source>
        <dbReference type="EMBL" id="QKV52371.1"/>
    </source>
</evidence>
<accession>A0A6N1WZ53</accession>
<name>A0A6N1WZ53_9BURK</name>
<protein>
    <submittedName>
        <fullName evidence="1">Uncharacterized protein</fullName>
    </submittedName>
</protein>